<organism evidence="2 3">
    <name type="scientific">Globodera rostochiensis</name>
    <name type="common">Golden nematode worm</name>
    <name type="synonym">Heterodera rostochiensis</name>
    <dbReference type="NCBI Taxonomy" id="31243"/>
    <lineage>
        <taxon>Eukaryota</taxon>
        <taxon>Metazoa</taxon>
        <taxon>Ecdysozoa</taxon>
        <taxon>Nematoda</taxon>
        <taxon>Chromadorea</taxon>
        <taxon>Rhabditida</taxon>
        <taxon>Tylenchina</taxon>
        <taxon>Tylenchomorpha</taxon>
        <taxon>Tylenchoidea</taxon>
        <taxon>Heteroderidae</taxon>
        <taxon>Heteroderinae</taxon>
        <taxon>Globodera</taxon>
    </lineage>
</organism>
<protein>
    <submittedName>
        <fullName evidence="3">G-protein coupled receptors family 1 profile domain-containing protein</fullName>
    </submittedName>
</protein>
<proteinExistence type="predicted"/>
<keyword evidence="2" id="KW-1185">Reference proteome</keyword>
<dbReference type="AlphaFoldDB" id="A0A914GUZ3"/>
<accession>A0A914GUZ3</accession>
<reference evidence="3" key="1">
    <citation type="submission" date="2022-11" db="UniProtKB">
        <authorList>
            <consortium name="WormBaseParasite"/>
        </authorList>
    </citation>
    <scope>IDENTIFICATION</scope>
</reference>
<dbReference type="Proteomes" id="UP000887572">
    <property type="component" value="Unplaced"/>
</dbReference>
<sequence>MIRCNPVTVPATTVPATTVPATTVPGHYRPGPLPSRPLRNLTLAKPAKISMGTLECAWTGEEALPRSQASMEATHLANSAS</sequence>
<evidence type="ECO:0000313" key="2">
    <source>
        <dbReference type="Proteomes" id="UP000887572"/>
    </source>
</evidence>
<evidence type="ECO:0000313" key="3">
    <source>
        <dbReference type="WBParaSite" id="Gr19_v10_g11428.t3"/>
    </source>
</evidence>
<evidence type="ECO:0000256" key="1">
    <source>
        <dbReference type="SAM" id="MobiDB-lite"/>
    </source>
</evidence>
<dbReference type="WBParaSite" id="Gr19_v10_g11428.t3">
    <property type="protein sequence ID" value="Gr19_v10_g11428.t3"/>
    <property type="gene ID" value="Gr19_v10_g11428"/>
</dbReference>
<feature type="region of interest" description="Disordered" evidence="1">
    <location>
        <begin position="18"/>
        <end position="39"/>
    </location>
</feature>
<name>A0A914GUZ3_GLORO</name>